<evidence type="ECO:0000259" key="11">
    <source>
        <dbReference type="PROSITE" id="PS50157"/>
    </source>
</evidence>
<feature type="region of interest" description="Disordered" evidence="10">
    <location>
        <begin position="292"/>
        <end position="344"/>
    </location>
</feature>
<name>A0A8D8F7Q0_CULPI</name>
<dbReference type="EMBL" id="HBUE01039095">
    <property type="protein sequence ID" value="CAG6459959.1"/>
    <property type="molecule type" value="Transcribed_RNA"/>
</dbReference>
<feature type="domain" description="C2H2-type" evidence="11">
    <location>
        <begin position="173"/>
        <end position="200"/>
    </location>
</feature>
<evidence type="ECO:0000256" key="6">
    <source>
        <dbReference type="ARBA" id="ARBA00023015"/>
    </source>
</evidence>
<feature type="domain" description="C2H2-type" evidence="11">
    <location>
        <begin position="203"/>
        <end position="227"/>
    </location>
</feature>
<evidence type="ECO:0000256" key="2">
    <source>
        <dbReference type="ARBA" id="ARBA00022723"/>
    </source>
</evidence>
<evidence type="ECO:0000256" key="7">
    <source>
        <dbReference type="ARBA" id="ARBA00023163"/>
    </source>
</evidence>
<evidence type="ECO:0000256" key="10">
    <source>
        <dbReference type="SAM" id="MobiDB-lite"/>
    </source>
</evidence>
<protein>
    <submittedName>
        <fullName evidence="12">Zinc finger protein 37 homolog</fullName>
    </submittedName>
</protein>
<feature type="domain" description="C2H2-type" evidence="11">
    <location>
        <begin position="70"/>
        <end position="97"/>
    </location>
</feature>
<evidence type="ECO:0000256" key="4">
    <source>
        <dbReference type="ARBA" id="ARBA00022771"/>
    </source>
</evidence>
<dbReference type="SUPFAM" id="SSF57667">
    <property type="entry name" value="beta-beta-alpha zinc fingers"/>
    <property type="match status" value="4"/>
</dbReference>
<keyword evidence="6" id="KW-0805">Transcription regulation</keyword>
<reference evidence="12" key="1">
    <citation type="submission" date="2021-05" db="EMBL/GenBank/DDBJ databases">
        <authorList>
            <person name="Alioto T."/>
            <person name="Alioto T."/>
            <person name="Gomez Garrido J."/>
        </authorList>
    </citation>
    <scope>NUCLEOTIDE SEQUENCE</scope>
</reference>
<keyword evidence="8" id="KW-0539">Nucleus</keyword>
<proteinExistence type="predicted"/>
<dbReference type="PANTHER" id="PTHR47772">
    <property type="entry name" value="ZINC FINGER PROTEIN 200"/>
    <property type="match status" value="1"/>
</dbReference>
<dbReference type="Pfam" id="PF00096">
    <property type="entry name" value="zf-C2H2"/>
    <property type="match status" value="3"/>
</dbReference>
<evidence type="ECO:0000313" key="12">
    <source>
        <dbReference type="EMBL" id="CAG6459959.1"/>
    </source>
</evidence>
<evidence type="ECO:0000256" key="5">
    <source>
        <dbReference type="ARBA" id="ARBA00022833"/>
    </source>
</evidence>
<dbReference type="AlphaFoldDB" id="A0A8D8F7Q0"/>
<feature type="domain" description="C2H2-type" evidence="11">
    <location>
        <begin position="102"/>
        <end position="124"/>
    </location>
</feature>
<dbReference type="GO" id="GO:0005634">
    <property type="term" value="C:nucleus"/>
    <property type="evidence" value="ECO:0007669"/>
    <property type="project" value="UniProtKB-SubCell"/>
</dbReference>
<organism evidence="12">
    <name type="scientific">Culex pipiens</name>
    <name type="common">House mosquito</name>
    <dbReference type="NCBI Taxonomy" id="7175"/>
    <lineage>
        <taxon>Eukaryota</taxon>
        <taxon>Metazoa</taxon>
        <taxon>Ecdysozoa</taxon>
        <taxon>Arthropoda</taxon>
        <taxon>Hexapoda</taxon>
        <taxon>Insecta</taxon>
        <taxon>Pterygota</taxon>
        <taxon>Neoptera</taxon>
        <taxon>Endopterygota</taxon>
        <taxon>Diptera</taxon>
        <taxon>Nematocera</taxon>
        <taxon>Culicoidea</taxon>
        <taxon>Culicidae</taxon>
        <taxon>Culicinae</taxon>
        <taxon>Culicini</taxon>
        <taxon>Culex</taxon>
        <taxon>Culex</taxon>
    </lineage>
</organism>
<evidence type="ECO:0000256" key="8">
    <source>
        <dbReference type="ARBA" id="ARBA00023242"/>
    </source>
</evidence>
<dbReference type="SMART" id="SM00355">
    <property type="entry name" value="ZnF_C2H2"/>
    <property type="match status" value="7"/>
</dbReference>
<feature type="domain" description="C2H2-type" evidence="11">
    <location>
        <begin position="129"/>
        <end position="157"/>
    </location>
</feature>
<dbReference type="PROSITE" id="PS00028">
    <property type="entry name" value="ZINC_FINGER_C2H2_1"/>
    <property type="match status" value="6"/>
</dbReference>
<dbReference type="Gene3D" id="3.30.160.60">
    <property type="entry name" value="Classic Zinc Finger"/>
    <property type="match status" value="3"/>
</dbReference>
<evidence type="ECO:0000256" key="1">
    <source>
        <dbReference type="ARBA" id="ARBA00004123"/>
    </source>
</evidence>
<feature type="domain" description="C2H2-type" evidence="11">
    <location>
        <begin position="239"/>
        <end position="261"/>
    </location>
</feature>
<comment type="subcellular location">
    <subcellularLocation>
        <location evidence="1">Nucleus</location>
    </subcellularLocation>
</comment>
<sequence>MAEQAATSPCYEIVVKEELIIEDELDVHDEGQHSIVHEELIIKDELDLPEEQEEETVEDLTSAESKVPLFACNICHEAFEHTYELARHIKAHKYESNQQKEFHCEFCGKVFEMRTIYNKHLRRHRPHTFKCHLCPKTFPENCNLTRHLKLNHNIQTPTVKVERVNQSEIDPTRYCEQCNQTFKTRQNCDNHKRKHKSVEEGRFKCAPCGKSFSNHFALVLHKKSAPHKKMVEPKKDVEFHCTVCDKVFQAKIQFTKHLKRHRPPNFHCSYCPKSFPVNCDLTRHLRLVHKVSNPALGGSNDAKEDEPTSQSETLVTEEPEDGSSSLDEGEDLLSEMTQPCEECN</sequence>
<feature type="domain" description="C2H2-type" evidence="11">
    <location>
        <begin position="266"/>
        <end position="294"/>
    </location>
</feature>
<accession>A0A8D8F7Q0</accession>
<dbReference type="InterPro" id="IPR013087">
    <property type="entry name" value="Znf_C2H2_type"/>
</dbReference>
<keyword evidence="3" id="KW-0677">Repeat</keyword>
<keyword evidence="5" id="KW-0862">Zinc</keyword>
<keyword evidence="2" id="KW-0479">Metal-binding</keyword>
<keyword evidence="7" id="KW-0804">Transcription</keyword>
<dbReference type="InterPro" id="IPR036236">
    <property type="entry name" value="Znf_C2H2_sf"/>
</dbReference>
<evidence type="ECO:0000256" key="3">
    <source>
        <dbReference type="ARBA" id="ARBA00022737"/>
    </source>
</evidence>
<dbReference type="PROSITE" id="PS50157">
    <property type="entry name" value="ZINC_FINGER_C2H2_2"/>
    <property type="match status" value="7"/>
</dbReference>
<dbReference type="PANTHER" id="PTHR47772:SF4">
    <property type="entry name" value="ZFP64 ZINC FINGER PROTEIN"/>
    <property type="match status" value="1"/>
</dbReference>
<evidence type="ECO:0000256" key="9">
    <source>
        <dbReference type="PROSITE-ProRule" id="PRU00042"/>
    </source>
</evidence>
<dbReference type="InterPro" id="IPR050636">
    <property type="entry name" value="C2H2-ZF_domain-containing"/>
</dbReference>
<keyword evidence="4 9" id="KW-0863">Zinc-finger</keyword>
<dbReference type="GO" id="GO:0008270">
    <property type="term" value="F:zinc ion binding"/>
    <property type="evidence" value="ECO:0007669"/>
    <property type="project" value="UniProtKB-KW"/>
</dbReference>
<feature type="compositionally biased region" description="Acidic residues" evidence="10">
    <location>
        <begin position="315"/>
        <end position="333"/>
    </location>
</feature>